<reference evidence="8 9" key="1">
    <citation type="submission" date="2019-06" db="EMBL/GenBank/DDBJ databases">
        <title>Sequencing the genomes of 1000 actinobacteria strains.</title>
        <authorList>
            <person name="Klenk H.-P."/>
        </authorList>
    </citation>
    <scope>NUCLEOTIDE SEQUENCE [LARGE SCALE GENOMIC DNA]</scope>
    <source>
        <strain evidence="8 9">DSM 20169</strain>
    </source>
</reference>
<dbReference type="InterPro" id="IPR039425">
    <property type="entry name" value="RNA_pol_sigma-70-like"/>
</dbReference>
<name>A0A543BC95_9MICO</name>
<dbReference type="GO" id="GO:0006352">
    <property type="term" value="P:DNA-templated transcription initiation"/>
    <property type="evidence" value="ECO:0007669"/>
    <property type="project" value="InterPro"/>
</dbReference>
<dbReference type="NCBIfam" id="TIGR02937">
    <property type="entry name" value="sigma70-ECF"/>
    <property type="match status" value="1"/>
</dbReference>
<feature type="domain" description="RNA polymerase sigma-70 region 2" evidence="6">
    <location>
        <begin position="40"/>
        <end position="89"/>
    </location>
</feature>
<evidence type="ECO:0000256" key="4">
    <source>
        <dbReference type="ARBA" id="ARBA00023125"/>
    </source>
</evidence>
<dbReference type="EMBL" id="VFOX01000002">
    <property type="protein sequence ID" value="TQL82465.1"/>
    <property type="molecule type" value="Genomic_DNA"/>
</dbReference>
<comment type="caution">
    <text evidence="8">The sequence shown here is derived from an EMBL/GenBank/DDBJ whole genome shotgun (WGS) entry which is preliminary data.</text>
</comment>
<keyword evidence="2" id="KW-0805">Transcription regulation</keyword>
<dbReference type="CDD" id="cd06171">
    <property type="entry name" value="Sigma70_r4"/>
    <property type="match status" value="1"/>
</dbReference>
<evidence type="ECO:0000259" key="7">
    <source>
        <dbReference type="Pfam" id="PF08281"/>
    </source>
</evidence>
<dbReference type="GO" id="GO:0016987">
    <property type="term" value="F:sigma factor activity"/>
    <property type="evidence" value="ECO:0007669"/>
    <property type="project" value="UniProtKB-KW"/>
</dbReference>
<evidence type="ECO:0000259" key="6">
    <source>
        <dbReference type="Pfam" id="PF04542"/>
    </source>
</evidence>
<organism evidence="8 9">
    <name type="scientific">Microbacterium saperdae</name>
    <dbReference type="NCBI Taxonomy" id="69368"/>
    <lineage>
        <taxon>Bacteria</taxon>
        <taxon>Bacillati</taxon>
        <taxon>Actinomycetota</taxon>
        <taxon>Actinomycetes</taxon>
        <taxon>Micrococcales</taxon>
        <taxon>Microbacteriaceae</taxon>
        <taxon>Microbacterium</taxon>
    </lineage>
</organism>
<dbReference type="AlphaFoldDB" id="A0A543BC95"/>
<dbReference type="InterPro" id="IPR013324">
    <property type="entry name" value="RNA_pol_sigma_r3/r4-like"/>
</dbReference>
<dbReference type="RefSeq" id="WP_141874382.1">
    <property type="nucleotide sequence ID" value="NZ_VFOX01000002.1"/>
</dbReference>
<protein>
    <submittedName>
        <fullName evidence="8">RNA polymerase sigma-70 factor (ECF subfamily)</fullName>
    </submittedName>
</protein>
<dbReference type="Gene3D" id="1.10.10.10">
    <property type="entry name" value="Winged helix-like DNA-binding domain superfamily/Winged helix DNA-binding domain"/>
    <property type="match status" value="1"/>
</dbReference>
<dbReference type="SUPFAM" id="SSF88659">
    <property type="entry name" value="Sigma3 and sigma4 domains of RNA polymerase sigma factors"/>
    <property type="match status" value="1"/>
</dbReference>
<keyword evidence="4" id="KW-0238">DNA-binding</keyword>
<keyword evidence="3" id="KW-0731">Sigma factor</keyword>
<accession>A0A543BC95</accession>
<sequence>MDEGTPHAAADQGRALLSTMIADEPQRLRRRSISLGVPVDDADDAAQTALMRAWRSIEHLEMPEPGRLCSWLDAIARNVAIDLARHRARHPESALNDALPDQENVAGAVEIRVLLDGALSALRALPDSLRTPLLLTVVEGLSTAEVADRLGIEPAAARQRISRARKAMGACRKSGMGED</sequence>
<evidence type="ECO:0000313" key="8">
    <source>
        <dbReference type="EMBL" id="TQL82465.1"/>
    </source>
</evidence>
<feature type="domain" description="RNA polymerase sigma factor 70 region 4 type 2" evidence="7">
    <location>
        <begin position="119"/>
        <end position="168"/>
    </location>
</feature>
<dbReference type="Gene3D" id="1.10.1740.10">
    <property type="match status" value="1"/>
</dbReference>
<evidence type="ECO:0000256" key="5">
    <source>
        <dbReference type="ARBA" id="ARBA00023163"/>
    </source>
</evidence>
<dbReference type="InterPro" id="IPR007627">
    <property type="entry name" value="RNA_pol_sigma70_r2"/>
</dbReference>
<proteinExistence type="inferred from homology"/>
<dbReference type="Pfam" id="PF08281">
    <property type="entry name" value="Sigma70_r4_2"/>
    <property type="match status" value="1"/>
</dbReference>
<evidence type="ECO:0000256" key="2">
    <source>
        <dbReference type="ARBA" id="ARBA00023015"/>
    </source>
</evidence>
<dbReference type="InterPro" id="IPR036388">
    <property type="entry name" value="WH-like_DNA-bd_sf"/>
</dbReference>
<dbReference type="PANTHER" id="PTHR43133:SF8">
    <property type="entry name" value="RNA POLYMERASE SIGMA FACTOR HI_1459-RELATED"/>
    <property type="match status" value="1"/>
</dbReference>
<dbReference type="GO" id="GO:0003677">
    <property type="term" value="F:DNA binding"/>
    <property type="evidence" value="ECO:0007669"/>
    <property type="project" value="UniProtKB-KW"/>
</dbReference>
<dbReference type="Pfam" id="PF04542">
    <property type="entry name" value="Sigma70_r2"/>
    <property type="match status" value="1"/>
</dbReference>
<comment type="similarity">
    <text evidence="1">Belongs to the sigma-70 factor family. ECF subfamily.</text>
</comment>
<keyword evidence="5" id="KW-0804">Transcription</keyword>
<dbReference type="InterPro" id="IPR013249">
    <property type="entry name" value="RNA_pol_sigma70_r4_t2"/>
</dbReference>
<evidence type="ECO:0000313" key="9">
    <source>
        <dbReference type="Proteomes" id="UP000317209"/>
    </source>
</evidence>
<dbReference type="InterPro" id="IPR014284">
    <property type="entry name" value="RNA_pol_sigma-70_dom"/>
</dbReference>
<evidence type="ECO:0000256" key="3">
    <source>
        <dbReference type="ARBA" id="ARBA00023082"/>
    </source>
</evidence>
<gene>
    <name evidence="8" type="ORF">FB560_3954</name>
</gene>
<evidence type="ECO:0000256" key="1">
    <source>
        <dbReference type="ARBA" id="ARBA00010641"/>
    </source>
</evidence>
<dbReference type="PANTHER" id="PTHR43133">
    <property type="entry name" value="RNA POLYMERASE ECF-TYPE SIGMA FACTO"/>
    <property type="match status" value="1"/>
</dbReference>
<dbReference type="InterPro" id="IPR013325">
    <property type="entry name" value="RNA_pol_sigma_r2"/>
</dbReference>
<keyword evidence="9" id="KW-1185">Reference proteome</keyword>
<dbReference type="Proteomes" id="UP000317209">
    <property type="component" value="Unassembled WGS sequence"/>
</dbReference>
<dbReference type="OrthoDB" id="5070005at2"/>
<dbReference type="SUPFAM" id="SSF88946">
    <property type="entry name" value="Sigma2 domain of RNA polymerase sigma factors"/>
    <property type="match status" value="1"/>
</dbReference>